<accession>A0A4R2BIU1</accession>
<dbReference type="PANTHER" id="PTHR33169">
    <property type="entry name" value="PADR-FAMILY TRANSCRIPTIONAL REGULATOR"/>
    <property type="match status" value="1"/>
</dbReference>
<organism evidence="2 3">
    <name type="scientific">Mesobacillus foraminis</name>
    <dbReference type="NCBI Taxonomy" id="279826"/>
    <lineage>
        <taxon>Bacteria</taxon>
        <taxon>Bacillati</taxon>
        <taxon>Bacillota</taxon>
        <taxon>Bacilli</taxon>
        <taxon>Bacillales</taxon>
        <taxon>Bacillaceae</taxon>
        <taxon>Mesobacillus</taxon>
    </lineage>
</organism>
<evidence type="ECO:0000259" key="1">
    <source>
        <dbReference type="Pfam" id="PF03551"/>
    </source>
</evidence>
<evidence type="ECO:0000313" key="3">
    <source>
        <dbReference type="Proteomes" id="UP000295689"/>
    </source>
</evidence>
<proteinExistence type="predicted"/>
<dbReference type="PANTHER" id="PTHR33169:SF14">
    <property type="entry name" value="TRANSCRIPTIONAL REGULATOR RV3488"/>
    <property type="match status" value="1"/>
</dbReference>
<dbReference type="Proteomes" id="UP000295689">
    <property type="component" value="Unassembled WGS sequence"/>
</dbReference>
<comment type="caution">
    <text evidence="2">The sequence shown here is derived from an EMBL/GenBank/DDBJ whole genome shotgun (WGS) entry which is preliminary data.</text>
</comment>
<protein>
    <submittedName>
        <fullName evidence="2">PadR family transcriptional regulator</fullName>
    </submittedName>
</protein>
<dbReference type="InterPro" id="IPR052509">
    <property type="entry name" value="Metal_resp_DNA-bind_regulator"/>
</dbReference>
<evidence type="ECO:0000313" key="2">
    <source>
        <dbReference type="EMBL" id="TCN26523.1"/>
    </source>
</evidence>
<reference evidence="2 3" key="1">
    <citation type="journal article" date="2015" name="Stand. Genomic Sci.">
        <title>Genomic Encyclopedia of Bacterial and Archaeal Type Strains, Phase III: the genomes of soil and plant-associated and newly described type strains.</title>
        <authorList>
            <person name="Whitman W.B."/>
            <person name="Woyke T."/>
            <person name="Klenk H.P."/>
            <person name="Zhou Y."/>
            <person name="Lilburn T.G."/>
            <person name="Beck B.J."/>
            <person name="De Vos P."/>
            <person name="Vandamme P."/>
            <person name="Eisen J.A."/>
            <person name="Garrity G."/>
            <person name="Hugenholtz P."/>
            <person name="Kyrpides N.C."/>
        </authorList>
    </citation>
    <scope>NUCLEOTIDE SEQUENCE [LARGE SCALE GENOMIC DNA]</scope>
    <source>
        <strain evidence="2 3">CV53</strain>
    </source>
</reference>
<sequence>MSLSLYILGSLAEDNSHPYKIKKKLLDVLPIEKISEGKFYYNFEALQKKGLIEPAGTVQKENRPNKTLYKITQSGRQYLEQEIYSSFKHVSRMEDLYISIYLLKYIDPFKAAIFLEDAISEEKKRWAHYREVKNTEEVKKIYESLDEKQLKAAEFISEHAFSQSEQNIVWMERLLNFLREMGD</sequence>
<dbReference type="InterPro" id="IPR005149">
    <property type="entry name" value="Tscrpt_reg_PadR_N"/>
</dbReference>
<feature type="domain" description="Transcription regulator PadR N-terminal" evidence="1">
    <location>
        <begin position="7"/>
        <end position="81"/>
    </location>
</feature>
<name>A0A4R2BIU1_9BACI</name>
<dbReference type="Gene3D" id="1.10.10.10">
    <property type="entry name" value="Winged helix-like DNA-binding domain superfamily/Winged helix DNA-binding domain"/>
    <property type="match status" value="1"/>
</dbReference>
<dbReference type="InterPro" id="IPR036388">
    <property type="entry name" value="WH-like_DNA-bd_sf"/>
</dbReference>
<dbReference type="InterPro" id="IPR036390">
    <property type="entry name" value="WH_DNA-bd_sf"/>
</dbReference>
<dbReference type="EMBL" id="SLVV01000003">
    <property type="protein sequence ID" value="TCN26523.1"/>
    <property type="molecule type" value="Genomic_DNA"/>
</dbReference>
<keyword evidence="3" id="KW-1185">Reference proteome</keyword>
<dbReference type="AlphaFoldDB" id="A0A4R2BIU1"/>
<dbReference type="Pfam" id="PF03551">
    <property type="entry name" value="PadR"/>
    <property type="match status" value="1"/>
</dbReference>
<dbReference type="SUPFAM" id="SSF46785">
    <property type="entry name" value="Winged helix' DNA-binding domain"/>
    <property type="match status" value="1"/>
</dbReference>
<gene>
    <name evidence="2" type="ORF">EV146_10344</name>
</gene>